<keyword evidence="3" id="KW-0677">Repeat</keyword>
<reference evidence="13 15" key="1">
    <citation type="journal article" date="2013" name="PLoS ONE">
        <title>Predicting the Proteins of Angomonas deanei, Strigomonas culicis and Their Respective Endosymbionts Reveals New Aspects of the Trypanosomatidae Family.</title>
        <authorList>
            <person name="Motta M.C."/>
            <person name="Martins A.C."/>
            <person name="de Souza S.S."/>
            <person name="Catta-Preta C.M."/>
            <person name="Silva R."/>
            <person name="Klein C.C."/>
            <person name="de Almeida L.G."/>
            <person name="de Lima Cunha O."/>
            <person name="Ciapina L.P."/>
            <person name="Brocchi M."/>
            <person name="Colabardini A.C."/>
            <person name="de Araujo Lima B."/>
            <person name="Machado C.R."/>
            <person name="de Almeida Soares C.M."/>
            <person name="Probst C.M."/>
            <person name="de Menezes C.B."/>
            <person name="Thompson C.E."/>
            <person name="Bartholomeu D.C."/>
            <person name="Gradia D.F."/>
            <person name="Pavoni D.P."/>
            <person name="Grisard E.C."/>
            <person name="Fantinatti-Garboggini F."/>
            <person name="Marchini F.K."/>
            <person name="Rodrigues-Luiz G.F."/>
            <person name="Wagner G."/>
            <person name="Goldman G.H."/>
            <person name="Fietto J.L."/>
            <person name="Elias M.C."/>
            <person name="Goldman M.H."/>
            <person name="Sagot M.F."/>
            <person name="Pereira M."/>
            <person name="Stoco P.H."/>
            <person name="de Mendonca-Neto R.P."/>
            <person name="Teixeira S.M."/>
            <person name="Maciel T.E."/>
            <person name="de Oliveira Mendes T.A."/>
            <person name="Urmenyi T.P."/>
            <person name="de Souza W."/>
            <person name="Schenkman S."/>
            <person name="de Vasconcelos A.T."/>
        </authorList>
    </citation>
    <scope>NUCLEOTIDE SEQUENCE [LARGE SCALE GENOMIC DNA]</scope>
</reference>
<keyword evidence="4" id="KW-0106">Calcium</keyword>
<sequence length="805" mass="90893">MTFNYINSAADTNVPKEYLRAPDPQLLPPRVGHNWNDQAFRASQKKPQQLEAEFRGKRYFTSEGNFENPPPGQLGQTAAQLLASLSVKNRSRVAKKEEPPFMTLEDKVLNFSAFFCEKAPEGGTSDMWQRRVVIYLYPADNTVLIQERHVPNSGLDGGTFLKRQKVPADARQRELFPEDEYLTVNLFNVGEWVRINAVEFFLYDCDAFTREFLTMLGVDVGPSVEPPDDAFFLSKRNATFTTRDAEDGPENAVTEAERTARFVQDSGKLLRFYALLDERGGAKACVRKLEVLLYVEDDTIAVVERQNSPEAIPTLFLSRTFLPKCGSVEKQNELTFRHRINGQREPYIGPDAFYKDVDLSVGMRLNVLGRSVLLYDCDDFTREFYVERYGFEQPPATDVSEYFAPTDKEKMLTEARETSRAQALLLTGKGQGKNMAFTAKDVLRFRLRLSNPSNHENARRRFVLTYYTGADEGMLYEVAVPNVNYPAGCLLKRQPLAKPSAQGSLRTTLGAATNSNNQQLMKEVDRYHESDIAVGKEMQIAGLLLIIVGMDAHTEAYYLGNPTALPSEDVIKRLLAALLDFCYSRYGTAVKTFLAMDGDKDGVVGVDEFTAVVKQFQITDDALVAHVLFEHIASAPDTAFLTTEDVMKWMGDEKSEGLRRQKAEATLGTNGEEQQEHIKTRGLRTNALLLLRERLEARRIHSVDMFRMASTMPRAYRGKRATIHSLTNAAKDAVITPVQLRRCLDEILGGYPSDEQVSYILGFFFPDMPADQHLRQQDTTLDFSVDLPVFQAKFNEIIKLTMLPE</sequence>
<dbReference type="PANTHER" id="PTHR12086:SF11">
    <property type="entry name" value="EF-HAND DOMAIN-CONTAINING FAMILY MEMBER C2"/>
    <property type="match status" value="1"/>
</dbReference>
<feature type="domain" description="DM10" evidence="12">
    <location>
        <begin position="439"/>
        <end position="562"/>
    </location>
</feature>
<dbReference type="Proteomes" id="UP000015354">
    <property type="component" value="Unassembled WGS sequence"/>
</dbReference>
<dbReference type="PANTHER" id="PTHR12086">
    <property type="entry name" value="EF-HAND DOMAIN C-TERMINAL CONTAINING PROTEIN"/>
    <property type="match status" value="1"/>
</dbReference>
<dbReference type="AlphaFoldDB" id="S9VM63"/>
<reference evidence="13" key="2">
    <citation type="submission" date="2013-03" db="EMBL/GenBank/DDBJ databases">
        <authorList>
            <person name="Motta M.C.M."/>
            <person name="Martins A.C.A."/>
            <person name="Preta C.M.C.C."/>
            <person name="Silva R."/>
            <person name="de Souza S.S."/>
            <person name="Klein C.C."/>
            <person name="de Almeida L.G.P."/>
            <person name="Cunha O.L."/>
            <person name="Colabardini A.C."/>
            <person name="Lima B.A."/>
            <person name="Machado C.R."/>
            <person name="Soares C.M.A."/>
            <person name="de Menezes C.B.A."/>
            <person name="Bartolomeu D.C."/>
            <person name="Grisard E.C."/>
            <person name="Fantinatti-Garboggini F."/>
            <person name="Rodrigues-Luiz G.F."/>
            <person name="Wagner G."/>
            <person name="Goldman G.H."/>
            <person name="Fietto J.L.R."/>
            <person name="Ciapina L.P."/>
            <person name="Brocchi M."/>
            <person name="Elias M.C."/>
            <person name="Goldman M.H.S."/>
            <person name="Sagot M.-F."/>
            <person name="Pereira M."/>
            <person name="Stoco P.H."/>
            <person name="Teixeira S.M.R."/>
            <person name="de Mendonca-Neto R.P."/>
            <person name="Maciel T.E.F."/>
            <person name="Mendes T.A.O."/>
            <person name="Urmenyi T.P."/>
            <person name="Teixeira M.M.G."/>
            <person name="de Camargo E.F.P."/>
            <person name="de Sousa W."/>
            <person name="Schenkman S."/>
            <person name="de Vasconcelos A.T.R."/>
        </authorList>
    </citation>
    <scope>NUCLEOTIDE SEQUENCE</scope>
</reference>
<feature type="domain" description="EF-hand" evidence="11">
    <location>
        <begin position="584"/>
        <end position="619"/>
    </location>
</feature>
<dbReference type="InterPro" id="IPR040193">
    <property type="entry name" value="EFHC1/EFHC2/EFHB"/>
</dbReference>
<keyword evidence="8" id="KW-0966">Cell projection</keyword>
<evidence type="ECO:0000256" key="6">
    <source>
        <dbReference type="ARBA" id="ARBA00023069"/>
    </source>
</evidence>
<gene>
    <name evidence="14" type="ORF">STCU_02989</name>
    <name evidence="13" type="ORF">STCU_07249</name>
</gene>
<proteinExistence type="predicted"/>
<feature type="domain" description="DM10" evidence="12">
    <location>
        <begin position="266"/>
        <end position="389"/>
    </location>
</feature>
<dbReference type="PROSITE" id="PS50222">
    <property type="entry name" value="EF_HAND_2"/>
    <property type="match status" value="1"/>
</dbReference>
<dbReference type="InterPro" id="IPR002048">
    <property type="entry name" value="EF_hand_dom"/>
</dbReference>
<dbReference type="OrthoDB" id="10255210at2759"/>
<dbReference type="InterPro" id="IPR018247">
    <property type="entry name" value="EF_Hand_1_Ca_BS"/>
</dbReference>
<evidence type="ECO:0000313" key="15">
    <source>
        <dbReference type="Proteomes" id="UP000015354"/>
    </source>
</evidence>
<comment type="function">
    <text evidence="9">Microtubule inner protein (MIP) part of the dynein-decorated doublet microtubules (DMTs) in cilia axoneme, which is required for motile cilia beating.</text>
</comment>
<dbReference type="EMBL" id="ATMH01007249">
    <property type="protein sequence ID" value="EPY24300.1"/>
    <property type="molecule type" value="Genomic_DNA"/>
</dbReference>
<evidence type="ECO:0000256" key="7">
    <source>
        <dbReference type="ARBA" id="ARBA00023212"/>
    </source>
</evidence>
<dbReference type="EMBL" id="ATMH01002989">
    <property type="protein sequence ID" value="EPY32074.1"/>
    <property type="molecule type" value="Genomic_DNA"/>
</dbReference>
<keyword evidence="7" id="KW-0206">Cytoskeleton</keyword>
<feature type="domain" description="DM10" evidence="12">
    <location>
        <begin position="105"/>
        <end position="217"/>
    </location>
</feature>
<organism evidence="13 15">
    <name type="scientific">Strigomonas culicis</name>
    <dbReference type="NCBI Taxonomy" id="28005"/>
    <lineage>
        <taxon>Eukaryota</taxon>
        <taxon>Discoba</taxon>
        <taxon>Euglenozoa</taxon>
        <taxon>Kinetoplastea</taxon>
        <taxon>Metakinetoplastina</taxon>
        <taxon>Trypanosomatida</taxon>
        <taxon>Trypanosomatidae</taxon>
        <taxon>Strigomonadinae</taxon>
        <taxon>Strigomonas</taxon>
    </lineage>
</organism>
<accession>S9VM63</accession>
<evidence type="ECO:0000259" key="11">
    <source>
        <dbReference type="PROSITE" id="PS50222"/>
    </source>
</evidence>
<evidence type="ECO:0000256" key="8">
    <source>
        <dbReference type="ARBA" id="ARBA00023273"/>
    </source>
</evidence>
<name>S9VM63_9TRYP</name>
<evidence type="ECO:0000313" key="14">
    <source>
        <dbReference type="EMBL" id="EPY32074.1"/>
    </source>
</evidence>
<keyword evidence="6" id="KW-0969">Cilium</keyword>
<dbReference type="InterPro" id="IPR006602">
    <property type="entry name" value="DM10_dom"/>
</dbReference>
<dbReference type="InterPro" id="IPR011992">
    <property type="entry name" value="EF-hand-dom_pair"/>
</dbReference>
<dbReference type="SUPFAM" id="SSF47473">
    <property type="entry name" value="EF-hand"/>
    <property type="match status" value="1"/>
</dbReference>
<evidence type="ECO:0000256" key="9">
    <source>
        <dbReference type="ARBA" id="ARBA00035003"/>
    </source>
</evidence>
<dbReference type="GO" id="GO:0005509">
    <property type="term" value="F:calcium ion binding"/>
    <property type="evidence" value="ECO:0007669"/>
    <property type="project" value="InterPro"/>
</dbReference>
<dbReference type="PROSITE" id="PS51336">
    <property type="entry name" value="DM10"/>
    <property type="match status" value="3"/>
</dbReference>
<dbReference type="SMART" id="SM00676">
    <property type="entry name" value="DM10"/>
    <property type="match status" value="3"/>
</dbReference>
<evidence type="ECO:0000256" key="10">
    <source>
        <dbReference type="ARBA" id="ARBA00039880"/>
    </source>
</evidence>
<comment type="caution">
    <text evidence="13">The sequence shown here is derived from an EMBL/GenBank/DDBJ whole genome shotgun (WGS) entry which is preliminary data.</text>
</comment>
<keyword evidence="5" id="KW-0282">Flagellum</keyword>
<evidence type="ECO:0000259" key="12">
    <source>
        <dbReference type="PROSITE" id="PS51336"/>
    </source>
</evidence>
<dbReference type="PROSITE" id="PS00018">
    <property type="entry name" value="EF_HAND_1"/>
    <property type="match status" value="1"/>
</dbReference>
<protein>
    <recommendedName>
        <fullName evidence="10">EF-hand domain-containing family member C2</fullName>
    </recommendedName>
</protein>
<dbReference type="Pfam" id="PF06565">
    <property type="entry name" value="DM10_dom"/>
    <property type="match status" value="3"/>
</dbReference>
<dbReference type="Gene3D" id="2.30.29.170">
    <property type="match status" value="3"/>
</dbReference>
<evidence type="ECO:0000256" key="3">
    <source>
        <dbReference type="ARBA" id="ARBA00022737"/>
    </source>
</evidence>
<evidence type="ECO:0000256" key="2">
    <source>
        <dbReference type="ARBA" id="ARBA00022490"/>
    </source>
</evidence>
<keyword evidence="15" id="KW-1185">Reference proteome</keyword>
<evidence type="ECO:0000256" key="4">
    <source>
        <dbReference type="ARBA" id="ARBA00022837"/>
    </source>
</evidence>
<evidence type="ECO:0000256" key="5">
    <source>
        <dbReference type="ARBA" id="ARBA00022846"/>
    </source>
</evidence>
<keyword evidence="2" id="KW-0963">Cytoplasm</keyword>
<evidence type="ECO:0000256" key="1">
    <source>
        <dbReference type="ARBA" id="ARBA00004611"/>
    </source>
</evidence>
<evidence type="ECO:0000313" key="13">
    <source>
        <dbReference type="EMBL" id="EPY24300.1"/>
    </source>
</evidence>
<comment type="subcellular location">
    <subcellularLocation>
        <location evidence="1">Cytoplasm</location>
        <location evidence="1">Cytoskeleton</location>
        <location evidence="1">Flagellum axoneme</location>
    </subcellularLocation>
</comment>